<dbReference type="PANTHER" id="PTHR48200">
    <property type="entry name" value="PROTEIN, PUTATIVE-RELATED"/>
    <property type="match status" value="1"/>
</dbReference>
<dbReference type="PANTHER" id="PTHR48200:SF1">
    <property type="entry name" value="AMINOTRANSFERASE-LIKE PLANT MOBILE DOMAIN-CONTAINING PROTEIN"/>
    <property type="match status" value="1"/>
</dbReference>
<accession>A0A7J8XNX6</accession>
<protein>
    <recommendedName>
        <fullName evidence="2">DUF7745 domain-containing protein</fullName>
    </recommendedName>
</protein>
<dbReference type="AlphaFoldDB" id="A0A7J8XNX6"/>
<evidence type="ECO:0000259" key="2">
    <source>
        <dbReference type="Pfam" id="PF24924"/>
    </source>
</evidence>
<evidence type="ECO:0000256" key="1">
    <source>
        <dbReference type="SAM" id="Phobius"/>
    </source>
</evidence>
<comment type="caution">
    <text evidence="3">The sequence shown here is derived from an EMBL/GenBank/DDBJ whole genome shotgun (WGS) entry which is preliminary data.</text>
</comment>
<dbReference type="Pfam" id="PF24924">
    <property type="entry name" value="DUF7745"/>
    <property type="match status" value="1"/>
</dbReference>
<feature type="transmembrane region" description="Helical" evidence="1">
    <location>
        <begin position="70"/>
        <end position="88"/>
    </location>
</feature>
<sequence length="161" mass="18944">DAVSDLFDQLDKRVTLVPVILAETFRPLSACQKTENWIAILQSFQDKDVEWRAPWMIPDEILYRCGYFDWVPLLGICGVVGYAPLLLFRQYRSMQFIPITQGLAQYEFAYKCDNYKKKVRKISNAWNQTQKMKRFVANPMTTLEYDWWWGKRINGNVPSSS</sequence>
<keyword evidence="1" id="KW-0812">Transmembrane</keyword>
<keyword evidence="1" id="KW-0472">Membrane</keyword>
<feature type="domain" description="DUF7745" evidence="2">
    <location>
        <begin position="32"/>
        <end position="153"/>
    </location>
</feature>
<gene>
    <name evidence="3" type="ORF">Goari_006750</name>
</gene>
<evidence type="ECO:0000313" key="3">
    <source>
        <dbReference type="EMBL" id="MBA0688998.1"/>
    </source>
</evidence>
<name>A0A7J8XNX6_GOSAI</name>
<keyword evidence="4" id="KW-1185">Reference proteome</keyword>
<dbReference type="Proteomes" id="UP000593577">
    <property type="component" value="Unassembled WGS sequence"/>
</dbReference>
<evidence type="ECO:0000313" key="4">
    <source>
        <dbReference type="Proteomes" id="UP000593577"/>
    </source>
</evidence>
<proteinExistence type="predicted"/>
<keyword evidence="1" id="KW-1133">Transmembrane helix</keyword>
<dbReference type="InterPro" id="IPR056647">
    <property type="entry name" value="DUF7745"/>
</dbReference>
<dbReference type="EMBL" id="JABFAA010000008">
    <property type="protein sequence ID" value="MBA0688998.1"/>
    <property type="molecule type" value="Genomic_DNA"/>
</dbReference>
<organism evidence="3 4">
    <name type="scientific">Gossypium aridum</name>
    <name type="common">American cotton</name>
    <name type="synonym">Erioxylum aridum</name>
    <dbReference type="NCBI Taxonomy" id="34290"/>
    <lineage>
        <taxon>Eukaryota</taxon>
        <taxon>Viridiplantae</taxon>
        <taxon>Streptophyta</taxon>
        <taxon>Embryophyta</taxon>
        <taxon>Tracheophyta</taxon>
        <taxon>Spermatophyta</taxon>
        <taxon>Magnoliopsida</taxon>
        <taxon>eudicotyledons</taxon>
        <taxon>Gunneridae</taxon>
        <taxon>Pentapetalae</taxon>
        <taxon>rosids</taxon>
        <taxon>malvids</taxon>
        <taxon>Malvales</taxon>
        <taxon>Malvaceae</taxon>
        <taxon>Malvoideae</taxon>
        <taxon>Gossypium</taxon>
    </lineage>
</organism>
<feature type="non-terminal residue" evidence="3">
    <location>
        <position position="1"/>
    </location>
</feature>
<reference evidence="3 4" key="1">
    <citation type="journal article" date="2019" name="Genome Biol. Evol.">
        <title>Insights into the evolution of the New World diploid cottons (Gossypium, subgenus Houzingenia) based on genome sequencing.</title>
        <authorList>
            <person name="Grover C.E."/>
            <person name="Arick M.A. 2nd"/>
            <person name="Thrash A."/>
            <person name="Conover J.L."/>
            <person name="Sanders W.S."/>
            <person name="Peterson D.G."/>
            <person name="Frelichowski J.E."/>
            <person name="Scheffler J.A."/>
            <person name="Scheffler B.E."/>
            <person name="Wendel J.F."/>
        </authorList>
    </citation>
    <scope>NUCLEOTIDE SEQUENCE [LARGE SCALE GENOMIC DNA]</scope>
    <source>
        <strain evidence="3">185</strain>
        <tissue evidence="3">Leaf</tissue>
    </source>
</reference>